<name>A0A8J7QX37_9HYPH</name>
<evidence type="ECO:0000256" key="1">
    <source>
        <dbReference type="SAM" id="Phobius"/>
    </source>
</evidence>
<reference evidence="2" key="1">
    <citation type="submission" date="2021-03" db="EMBL/GenBank/DDBJ databases">
        <title>Genome sequencing and assembly of Tianweitania sediminis.</title>
        <authorList>
            <person name="Chhetri G."/>
        </authorList>
    </citation>
    <scope>NUCLEOTIDE SEQUENCE</scope>
    <source>
        <strain evidence="2">Z8</strain>
    </source>
</reference>
<keyword evidence="3" id="KW-1185">Reference proteome</keyword>
<protein>
    <submittedName>
        <fullName evidence="2">Uncharacterized protein</fullName>
    </submittedName>
</protein>
<sequence>MDVSAVIAGFHSDRGVILGSTAAVFVAVAAGVVAAGAGVVAVWAEATETLASIAADVMRAVVRVRIGKSFRFD</sequence>
<evidence type="ECO:0000313" key="2">
    <source>
        <dbReference type="EMBL" id="MBP0438338.1"/>
    </source>
</evidence>
<organism evidence="2 3">
    <name type="scientific">Tianweitania sediminis</name>
    <dbReference type="NCBI Taxonomy" id="1502156"/>
    <lineage>
        <taxon>Bacteria</taxon>
        <taxon>Pseudomonadati</taxon>
        <taxon>Pseudomonadota</taxon>
        <taxon>Alphaproteobacteria</taxon>
        <taxon>Hyphomicrobiales</taxon>
        <taxon>Phyllobacteriaceae</taxon>
        <taxon>Tianweitania</taxon>
    </lineage>
</organism>
<dbReference type="RefSeq" id="WP_209334244.1">
    <property type="nucleotide sequence ID" value="NZ_JAGIYY010000001.1"/>
</dbReference>
<comment type="caution">
    <text evidence="2">The sequence shown here is derived from an EMBL/GenBank/DDBJ whole genome shotgun (WGS) entry which is preliminary data.</text>
</comment>
<dbReference type="AlphaFoldDB" id="A0A8J7QX37"/>
<keyword evidence="1" id="KW-1133">Transmembrane helix</keyword>
<accession>A0A8J7QX37</accession>
<dbReference type="EMBL" id="JAGIYY010000001">
    <property type="protein sequence ID" value="MBP0438338.1"/>
    <property type="molecule type" value="Genomic_DNA"/>
</dbReference>
<proteinExistence type="predicted"/>
<gene>
    <name evidence="2" type="ORF">J5Y06_06725</name>
</gene>
<feature type="transmembrane region" description="Helical" evidence="1">
    <location>
        <begin position="22"/>
        <end position="44"/>
    </location>
</feature>
<dbReference type="Proteomes" id="UP000666240">
    <property type="component" value="Unassembled WGS sequence"/>
</dbReference>
<keyword evidence="1" id="KW-0812">Transmembrane</keyword>
<keyword evidence="1" id="KW-0472">Membrane</keyword>
<evidence type="ECO:0000313" key="3">
    <source>
        <dbReference type="Proteomes" id="UP000666240"/>
    </source>
</evidence>